<keyword evidence="2" id="KW-1185">Reference proteome</keyword>
<protein>
    <submittedName>
        <fullName evidence="1">Uncharacterized protein</fullName>
    </submittedName>
</protein>
<name>A0AAV8X1A3_9CUCU</name>
<dbReference type="PANTHER" id="PTHR33480:SF1">
    <property type="entry name" value="TYR RECOMBINASE DOMAIN-CONTAINING PROTEIN"/>
    <property type="match status" value="1"/>
</dbReference>
<evidence type="ECO:0000313" key="1">
    <source>
        <dbReference type="EMBL" id="KAJ8932165.1"/>
    </source>
</evidence>
<comment type="caution">
    <text evidence="1">The sequence shown here is derived from an EMBL/GenBank/DDBJ whole genome shotgun (WGS) entry which is preliminary data.</text>
</comment>
<dbReference type="EMBL" id="JANEYF010004120">
    <property type="protein sequence ID" value="KAJ8932165.1"/>
    <property type="molecule type" value="Genomic_DNA"/>
</dbReference>
<gene>
    <name evidence="1" type="ORF">NQ314_014877</name>
</gene>
<proteinExistence type="predicted"/>
<evidence type="ECO:0000313" key="2">
    <source>
        <dbReference type="Proteomes" id="UP001162156"/>
    </source>
</evidence>
<reference evidence="1" key="1">
    <citation type="journal article" date="2023" name="Insect Mol. Biol.">
        <title>Genome sequencing provides insights into the evolution of gene families encoding plant cell wall-degrading enzymes in longhorned beetles.</title>
        <authorList>
            <person name="Shin N.R."/>
            <person name="Okamura Y."/>
            <person name="Kirsch R."/>
            <person name="Pauchet Y."/>
        </authorList>
    </citation>
    <scope>NUCLEOTIDE SEQUENCE</scope>
    <source>
        <strain evidence="1">RBIC_L_NR</strain>
    </source>
</reference>
<organism evidence="1 2">
    <name type="scientific">Rhamnusium bicolor</name>
    <dbReference type="NCBI Taxonomy" id="1586634"/>
    <lineage>
        <taxon>Eukaryota</taxon>
        <taxon>Metazoa</taxon>
        <taxon>Ecdysozoa</taxon>
        <taxon>Arthropoda</taxon>
        <taxon>Hexapoda</taxon>
        <taxon>Insecta</taxon>
        <taxon>Pterygota</taxon>
        <taxon>Neoptera</taxon>
        <taxon>Endopterygota</taxon>
        <taxon>Coleoptera</taxon>
        <taxon>Polyphaga</taxon>
        <taxon>Cucujiformia</taxon>
        <taxon>Chrysomeloidea</taxon>
        <taxon>Cerambycidae</taxon>
        <taxon>Lepturinae</taxon>
        <taxon>Rhagiini</taxon>
        <taxon>Rhamnusium</taxon>
    </lineage>
</organism>
<dbReference type="Proteomes" id="UP001162156">
    <property type="component" value="Unassembled WGS sequence"/>
</dbReference>
<sequence>MENQWKKPTIIPLTSDIQKLNNFVKEIAKRSHENLLENMNNRKAFNDLQKCCYTLLITLNRRRVGELERLELESYLQENIDIISQEFQKNLTDAEKILLKKYKRISIRGKRHKPLGKKFAPDRNPYLFVTVNKETCLDGYSALRNFANASGAEYPQALTSGKLRKHIATISQIHNLDSCELEQLCSFLGHTMTTHQNFYRLPQELYQTAKLAKHLLKSQNETADIDNNLMDQVLSSDDDDENIVNDVENIQSKNIDLSVTVQPKKINLSRVSQGCLNNEQELNEENTDQMTRASNLKNSGRVKHAKVKWTAEQKRITKDYFKNDINEKKPPTKSEIEVFKELYPIMENKTWQKIKVFVYNIYKSK</sequence>
<dbReference type="AlphaFoldDB" id="A0AAV8X1A3"/>
<dbReference type="PANTHER" id="PTHR33480">
    <property type="entry name" value="SET DOMAIN-CONTAINING PROTEIN-RELATED"/>
    <property type="match status" value="1"/>
</dbReference>
<accession>A0AAV8X1A3</accession>